<evidence type="ECO:0000313" key="2">
    <source>
        <dbReference type="EMBL" id="KAK1456947.1"/>
    </source>
</evidence>
<feature type="signal peptide" evidence="1">
    <location>
        <begin position="1"/>
        <end position="17"/>
    </location>
</feature>
<reference evidence="2" key="1">
    <citation type="submission" date="2016-11" db="EMBL/GenBank/DDBJ databases">
        <title>The genome sequence of Colletotrichum cuscutae.</title>
        <authorList>
            <person name="Baroncelli R."/>
        </authorList>
    </citation>
    <scope>NUCLEOTIDE SEQUENCE</scope>
    <source>
        <strain evidence="2">IMI 304802</strain>
    </source>
</reference>
<gene>
    <name evidence="2" type="ORF">CCUS01_09826</name>
</gene>
<proteinExistence type="predicted"/>
<accession>A0AAI9XNB0</accession>
<feature type="chain" id="PRO_5042501796" description="Secreted protein" evidence="1">
    <location>
        <begin position="18"/>
        <end position="71"/>
    </location>
</feature>
<protein>
    <recommendedName>
        <fullName evidence="4">Secreted protein</fullName>
    </recommendedName>
</protein>
<name>A0AAI9XNB0_9PEZI</name>
<keyword evidence="1" id="KW-0732">Signal</keyword>
<dbReference type="EMBL" id="MPDP01000283">
    <property type="protein sequence ID" value="KAK1456947.1"/>
    <property type="molecule type" value="Genomic_DNA"/>
</dbReference>
<sequence>MLIFLLVFCRRARLGCCEPCGRRCLCSCTHRSFLPPPCLLATFSIEMAVTSTLCGWSVPGPRLEMVQEMPS</sequence>
<evidence type="ECO:0000256" key="1">
    <source>
        <dbReference type="SAM" id="SignalP"/>
    </source>
</evidence>
<keyword evidence="3" id="KW-1185">Reference proteome</keyword>
<dbReference type="AlphaFoldDB" id="A0AAI9XNB0"/>
<dbReference type="Proteomes" id="UP001239213">
    <property type="component" value="Unassembled WGS sequence"/>
</dbReference>
<evidence type="ECO:0000313" key="3">
    <source>
        <dbReference type="Proteomes" id="UP001239213"/>
    </source>
</evidence>
<comment type="caution">
    <text evidence="2">The sequence shown here is derived from an EMBL/GenBank/DDBJ whole genome shotgun (WGS) entry which is preliminary data.</text>
</comment>
<evidence type="ECO:0008006" key="4">
    <source>
        <dbReference type="Google" id="ProtNLM"/>
    </source>
</evidence>
<organism evidence="2 3">
    <name type="scientific">Colletotrichum cuscutae</name>
    <dbReference type="NCBI Taxonomy" id="1209917"/>
    <lineage>
        <taxon>Eukaryota</taxon>
        <taxon>Fungi</taxon>
        <taxon>Dikarya</taxon>
        <taxon>Ascomycota</taxon>
        <taxon>Pezizomycotina</taxon>
        <taxon>Sordariomycetes</taxon>
        <taxon>Hypocreomycetidae</taxon>
        <taxon>Glomerellales</taxon>
        <taxon>Glomerellaceae</taxon>
        <taxon>Colletotrichum</taxon>
        <taxon>Colletotrichum acutatum species complex</taxon>
    </lineage>
</organism>